<reference evidence="2" key="1">
    <citation type="submission" date="2020-08" db="EMBL/GenBank/DDBJ databases">
        <title>Multicomponent nature underlies the extraordinary mechanical properties of spider dragline silk.</title>
        <authorList>
            <person name="Kono N."/>
            <person name="Nakamura H."/>
            <person name="Mori M."/>
            <person name="Yoshida Y."/>
            <person name="Ohtoshi R."/>
            <person name="Malay A.D."/>
            <person name="Moran D.A.P."/>
            <person name="Tomita M."/>
            <person name="Numata K."/>
            <person name="Arakawa K."/>
        </authorList>
    </citation>
    <scope>NUCLEOTIDE SEQUENCE</scope>
</reference>
<dbReference type="AlphaFoldDB" id="A0A8X6R041"/>
<gene>
    <name evidence="2" type="ORF">NPIL_328911</name>
</gene>
<name>A0A8X6R041_NEPPI</name>
<dbReference type="Proteomes" id="UP000887013">
    <property type="component" value="Unassembled WGS sequence"/>
</dbReference>
<feature type="region of interest" description="Disordered" evidence="1">
    <location>
        <begin position="1"/>
        <end position="91"/>
    </location>
</feature>
<feature type="compositionally biased region" description="Polar residues" evidence="1">
    <location>
        <begin position="69"/>
        <end position="79"/>
    </location>
</feature>
<evidence type="ECO:0000313" key="3">
    <source>
        <dbReference type="Proteomes" id="UP000887013"/>
    </source>
</evidence>
<feature type="compositionally biased region" description="Polar residues" evidence="1">
    <location>
        <begin position="7"/>
        <end position="23"/>
    </location>
</feature>
<proteinExistence type="predicted"/>
<dbReference type="EMBL" id="BMAW01035783">
    <property type="protein sequence ID" value="GFU41137.1"/>
    <property type="molecule type" value="Genomic_DNA"/>
</dbReference>
<comment type="caution">
    <text evidence="2">The sequence shown here is derived from an EMBL/GenBank/DDBJ whole genome shotgun (WGS) entry which is preliminary data.</text>
</comment>
<sequence>MPRVKALQSSGAPTNWTVSSSNRKGVATPPPSERCPDFSSNSLRPQSWVKIAGKSDEQHHSKRLYSDLKGSTNCGQNSIDGMDEDGKYHRL</sequence>
<organism evidence="2 3">
    <name type="scientific">Nephila pilipes</name>
    <name type="common">Giant wood spider</name>
    <name type="synonym">Nephila maculata</name>
    <dbReference type="NCBI Taxonomy" id="299642"/>
    <lineage>
        <taxon>Eukaryota</taxon>
        <taxon>Metazoa</taxon>
        <taxon>Ecdysozoa</taxon>
        <taxon>Arthropoda</taxon>
        <taxon>Chelicerata</taxon>
        <taxon>Arachnida</taxon>
        <taxon>Araneae</taxon>
        <taxon>Araneomorphae</taxon>
        <taxon>Entelegynae</taxon>
        <taxon>Araneoidea</taxon>
        <taxon>Nephilidae</taxon>
        <taxon>Nephila</taxon>
    </lineage>
</organism>
<accession>A0A8X6R041</accession>
<keyword evidence="3" id="KW-1185">Reference proteome</keyword>
<evidence type="ECO:0000313" key="2">
    <source>
        <dbReference type="EMBL" id="GFU41137.1"/>
    </source>
</evidence>
<protein>
    <submittedName>
        <fullName evidence="2">Uncharacterized protein</fullName>
    </submittedName>
</protein>
<evidence type="ECO:0000256" key="1">
    <source>
        <dbReference type="SAM" id="MobiDB-lite"/>
    </source>
</evidence>